<accession>A0A8J7CGM1</accession>
<organism evidence="1 2">
    <name type="scientific">Iningainema tapete BLCC-T55</name>
    <dbReference type="NCBI Taxonomy" id="2748662"/>
    <lineage>
        <taxon>Bacteria</taxon>
        <taxon>Bacillati</taxon>
        <taxon>Cyanobacteriota</taxon>
        <taxon>Cyanophyceae</taxon>
        <taxon>Nostocales</taxon>
        <taxon>Scytonemataceae</taxon>
        <taxon>Iningainema tapete</taxon>
    </lineage>
</organism>
<proteinExistence type="predicted"/>
<dbReference type="EMBL" id="JACXAE010000098">
    <property type="protein sequence ID" value="MBD2776550.1"/>
    <property type="molecule type" value="Genomic_DNA"/>
</dbReference>
<evidence type="ECO:0000313" key="1">
    <source>
        <dbReference type="EMBL" id="MBD2776550.1"/>
    </source>
</evidence>
<name>A0A8J7CGM1_9CYAN</name>
<evidence type="ECO:0000313" key="2">
    <source>
        <dbReference type="Proteomes" id="UP000629098"/>
    </source>
</evidence>
<protein>
    <submittedName>
        <fullName evidence="1">Uncharacterized protein</fullName>
    </submittedName>
</protein>
<sequence>MTKVTSKEIAQFRSQLAEDSAAMEALDLIEDCEGDLEDAAMSLAIRSGQQPERANSEWLDALARQWRAVICQQGFRDDLLHGNLEEMIKHLKTITTFPEMLATPVVIYVLKQGVNSFCEPLDTLK</sequence>
<dbReference type="AlphaFoldDB" id="A0A8J7CGM1"/>
<keyword evidence="2" id="KW-1185">Reference proteome</keyword>
<dbReference type="RefSeq" id="WP_190835625.1">
    <property type="nucleotide sequence ID" value="NZ_CAWPPI010000098.1"/>
</dbReference>
<comment type="caution">
    <text evidence="1">The sequence shown here is derived from an EMBL/GenBank/DDBJ whole genome shotgun (WGS) entry which is preliminary data.</text>
</comment>
<reference evidence="1" key="1">
    <citation type="submission" date="2020-09" db="EMBL/GenBank/DDBJ databases">
        <title>Iningainema tapete sp. nov. (Scytonemataceae, Cyanobacteria) from greenhouses in central Florida (USA) produces two types of nodularin with biosynthetic potential for microcystin-LR and anabaenopeptins.</title>
        <authorList>
            <person name="Berthold D.E."/>
            <person name="Lefler F.W."/>
            <person name="Huang I.-S."/>
            <person name="Abdulla H."/>
            <person name="Zimba P.V."/>
            <person name="Laughinghouse H.D. IV."/>
        </authorList>
    </citation>
    <scope>NUCLEOTIDE SEQUENCE</scope>
    <source>
        <strain evidence="1">BLCCT55</strain>
    </source>
</reference>
<dbReference type="Proteomes" id="UP000629098">
    <property type="component" value="Unassembled WGS sequence"/>
</dbReference>
<gene>
    <name evidence="1" type="ORF">ICL16_31985</name>
</gene>